<dbReference type="Proteomes" id="UP000186817">
    <property type="component" value="Unassembled WGS sequence"/>
</dbReference>
<dbReference type="AlphaFoldDB" id="A0A1Q9EB57"/>
<accession>A0A1Q9EB57</accession>
<organism evidence="1 2">
    <name type="scientific">Symbiodinium microadriaticum</name>
    <name type="common">Dinoflagellate</name>
    <name type="synonym">Zooxanthella microadriatica</name>
    <dbReference type="NCBI Taxonomy" id="2951"/>
    <lineage>
        <taxon>Eukaryota</taxon>
        <taxon>Sar</taxon>
        <taxon>Alveolata</taxon>
        <taxon>Dinophyceae</taxon>
        <taxon>Suessiales</taxon>
        <taxon>Symbiodiniaceae</taxon>
        <taxon>Symbiodinium</taxon>
    </lineage>
</organism>
<name>A0A1Q9EB57_SYMMI</name>
<sequence>MLPPDSTAEYAREHDGTVAACLSTLLYGDAVSPLPAAAASAAHLPLGYGGLGLRSAAAAAPAAYWASWQDSLPALLARLPTEAEQLLASLNSPHAGMPPALAAACSAAAAVRQAGFPTKARAFGWEIAKTGGSMRRKAEGKAGHLAGTVRNCPYLVAYAAIIVTSAKINFSEGQAVAEATKRRAHVRQPDVQGTHGSGDGYGALLRAAGIRQQISQRSDELWSAHKPIYGRKEWEQRYESETGDGTAPLSMVVEASAIWVISGVIFMEVSGKDSAYRRKRRVD</sequence>
<comment type="caution">
    <text evidence="1">The sequence shown here is derived from an EMBL/GenBank/DDBJ whole genome shotgun (WGS) entry which is preliminary data.</text>
</comment>
<evidence type="ECO:0000313" key="2">
    <source>
        <dbReference type="Proteomes" id="UP000186817"/>
    </source>
</evidence>
<gene>
    <name evidence="1" type="ORF">AK812_SmicGene12266</name>
</gene>
<dbReference type="EMBL" id="LSRX01000205">
    <property type="protein sequence ID" value="OLQ04637.1"/>
    <property type="molecule type" value="Genomic_DNA"/>
</dbReference>
<protein>
    <submittedName>
        <fullName evidence="1">Uncharacterized protein</fullName>
    </submittedName>
</protein>
<evidence type="ECO:0000313" key="1">
    <source>
        <dbReference type="EMBL" id="OLQ04637.1"/>
    </source>
</evidence>
<reference evidence="1 2" key="1">
    <citation type="submission" date="2016-02" db="EMBL/GenBank/DDBJ databases">
        <title>Genome analysis of coral dinoflagellate symbionts highlights evolutionary adaptations to a symbiotic lifestyle.</title>
        <authorList>
            <person name="Aranda M."/>
            <person name="Li Y."/>
            <person name="Liew Y.J."/>
            <person name="Baumgarten S."/>
            <person name="Simakov O."/>
            <person name="Wilson M."/>
            <person name="Piel J."/>
            <person name="Ashoor H."/>
            <person name="Bougouffa S."/>
            <person name="Bajic V.B."/>
            <person name="Ryu T."/>
            <person name="Ravasi T."/>
            <person name="Bayer T."/>
            <person name="Micklem G."/>
            <person name="Kim H."/>
            <person name="Bhak J."/>
            <person name="Lajeunesse T.C."/>
            <person name="Voolstra C.R."/>
        </authorList>
    </citation>
    <scope>NUCLEOTIDE SEQUENCE [LARGE SCALE GENOMIC DNA]</scope>
    <source>
        <strain evidence="1 2">CCMP2467</strain>
    </source>
</reference>
<proteinExistence type="predicted"/>
<keyword evidence="2" id="KW-1185">Reference proteome</keyword>